<comment type="caution">
    <text evidence="8">The sequence shown here is derived from an EMBL/GenBank/DDBJ whole genome shotgun (WGS) entry which is preliminary data.</text>
</comment>
<keyword evidence="2" id="KW-0805">Transcription regulation</keyword>
<dbReference type="AlphaFoldDB" id="A0AAV9CVR0"/>
<evidence type="ECO:0000259" key="7">
    <source>
        <dbReference type="PROSITE" id="PS51032"/>
    </source>
</evidence>
<dbReference type="SUPFAM" id="SSF54171">
    <property type="entry name" value="DNA-binding domain"/>
    <property type="match status" value="1"/>
</dbReference>
<keyword evidence="4" id="KW-0804">Transcription</keyword>
<dbReference type="PANTHER" id="PTHR31194:SF189">
    <property type="entry name" value="AP2_ERF DOMAIN-CONTAINING PROTEIN"/>
    <property type="match status" value="1"/>
</dbReference>
<evidence type="ECO:0000256" key="5">
    <source>
        <dbReference type="ARBA" id="ARBA00023242"/>
    </source>
</evidence>
<dbReference type="InterPro" id="IPR036955">
    <property type="entry name" value="AP2/ERF_dom_sf"/>
</dbReference>
<reference evidence="8" key="2">
    <citation type="submission" date="2023-06" db="EMBL/GenBank/DDBJ databases">
        <authorList>
            <person name="Ma L."/>
            <person name="Liu K.-W."/>
            <person name="Li Z."/>
            <person name="Hsiao Y.-Y."/>
            <person name="Qi Y."/>
            <person name="Fu T."/>
            <person name="Tang G."/>
            <person name="Zhang D."/>
            <person name="Sun W.-H."/>
            <person name="Liu D.-K."/>
            <person name="Li Y."/>
            <person name="Chen G.-Z."/>
            <person name="Liu X.-D."/>
            <person name="Liao X.-Y."/>
            <person name="Jiang Y.-T."/>
            <person name="Yu X."/>
            <person name="Hao Y."/>
            <person name="Huang J."/>
            <person name="Zhao X.-W."/>
            <person name="Ke S."/>
            <person name="Chen Y.-Y."/>
            <person name="Wu W.-L."/>
            <person name="Hsu J.-L."/>
            <person name="Lin Y.-F."/>
            <person name="Huang M.-D."/>
            <person name="Li C.-Y."/>
            <person name="Huang L."/>
            <person name="Wang Z.-W."/>
            <person name="Zhao X."/>
            <person name="Zhong W.-Y."/>
            <person name="Peng D.-H."/>
            <person name="Ahmad S."/>
            <person name="Lan S."/>
            <person name="Zhang J.-S."/>
            <person name="Tsai W.-C."/>
            <person name="Van De Peer Y."/>
            <person name="Liu Z.-J."/>
        </authorList>
    </citation>
    <scope>NUCLEOTIDE SEQUENCE</scope>
    <source>
        <strain evidence="8">CP</strain>
        <tissue evidence="8">Leaves</tissue>
    </source>
</reference>
<keyword evidence="3" id="KW-0238">DNA-binding</keyword>
<dbReference type="GO" id="GO:0003700">
    <property type="term" value="F:DNA-binding transcription factor activity"/>
    <property type="evidence" value="ECO:0007669"/>
    <property type="project" value="InterPro"/>
</dbReference>
<dbReference type="Gene3D" id="3.30.730.10">
    <property type="entry name" value="AP2/ERF domain"/>
    <property type="match status" value="1"/>
</dbReference>
<feature type="domain" description="AP2/ERF" evidence="7">
    <location>
        <begin position="20"/>
        <end position="77"/>
    </location>
</feature>
<dbReference type="InterPro" id="IPR001471">
    <property type="entry name" value="AP2/ERF_dom"/>
</dbReference>
<proteinExistence type="inferred from homology"/>
<evidence type="ECO:0000256" key="3">
    <source>
        <dbReference type="ARBA" id="ARBA00023125"/>
    </source>
</evidence>
<dbReference type="InterPro" id="IPR050913">
    <property type="entry name" value="AP2/ERF_ERF"/>
</dbReference>
<dbReference type="GO" id="GO:0005634">
    <property type="term" value="C:nucleus"/>
    <property type="evidence" value="ECO:0007669"/>
    <property type="project" value="UniProtKB-SubCell"/>
</dbReference>
<dbReference type="EMBL" id="JAUJYO010000017">
    <property type="protein sequence ID" value="KAK1292910.1"/>
    <property type="molecule type" value="Genomic_DNA"/>
</dbReference>
<evidence type="ECO:0000313" key="9">
    <source>
        <dbReference type="Proteomes" id="UP001180020"/>
    </source>
</evidence>
<accession>A0AAV9CVR0</accession>
<dbReference type="FunFam" id="3.30.730.10:FF:000005">
    <property type="entry name" value="ethylene-responsive transcription factor RAP2-11"/>
    <property type="match status" value="1"/>
</dbReference>
<evidence type="ECO:0000256" key="1">
    <source>
        <dbReference type="ARBA" id="ARBA00004123"/>
    </source>
</evidence>
<evidence type="ECO:0000256" key="6">
    <source>
        <dbReference type="ARBA" id="ARBA00024343"/>
    </source>
</evidence>
<dbReference type="PANTHER" id="PTHR31194">
    <property type="entry name" value="SHN SHINE , DNA BINDING / TRANSCRIPTION FACTOR"/>
    <property type="match status" value="1"/>
</dbReference>
<protein>
    <submittedName>
        <fullName evidence="8">Ethylene-responsive transcription factor RAP2-11</fullName>
    </submittedName>
</protein>
<evidence type="ECO:0000313" key="8">
    <source>
        <dbReference type="EMBL" id="KAK1292910.1"/>
    </source>
</evidence>
<keyword evidence="5" id="KW-0539">Nucleus</keyword>
<organism evidence="8 9">
    <name type="scientific">Acorus calamus</name>
    <name type="common">Sweet flag</name>
    <dbReference type="NCBI Taxonomy" id="4465"/>
    <lineage>
        <taxon>Eukaryota</taxon>
        <taxon>Viridiplantae</taxon>
        <taxon>Streptophyta</taxon>
        <taxon>Embryophyta</taxon>
        <taxon>Tracheophyta</taxon>
        <taxon>Spermatophyta</taxon>
        <taxon>Magnoliopsida</taxon>
        <taxon>Liliopsida</taxon>
        <taxon>Acoraceae</taxon>
        <taxon>Acorus</taxon>
    </lineage>
</organism>
<dbReference type="SMART" id="SM00380">
    <property type="entry name" value="AP2"/>
    <property type="match status" value="1"/>
</dbReference>
<dbReference type="GO" id="GO:0003677">
    <property type="term" value="F:DNA binding"/>
    <property type="evidence" value="ECO:0007669"/>
    <property type="project" value="UniProtKB-KW"/>
</dbReference>
<sequence>MGSTVDYPRDRRKSSKDPRKFIGVRQRPSGRWVAEIKDSLQKVRLWLGTFDTAEVAAHAYDKAARILRGANARTNFEPELSLGICSDNSEENMPPFSFEDGCEMADGSLLGVLKMVRLNEVTSQAGTSGNSVRTELQAASTVRSSQVYDACSSPSVNNENCQWSPIITGREDDLWCSGHRVAPQRGMEDVVDTALLQPVAGAPEDIGASWSCENYFTAYDEIWNVAEGHWNSPLYGYNVSFDLQVGYDINLKWELI</sequence>
<keyword evidence="9" id="KW-1185">Reference proteome</keyword>
<evidence type="ECO:0000256" key="2">
    <source>
        <dbReference type="ARBA" id="ARBA00023015"/>
    </source>
</evidence>
<evidence type="ECO:0000256" key="4">
    <source>
        <dbReference type="ARBA" id="ARBA00023163"/>
    </source>
</evidence>
<dbReference type="PRINTS" id="PR00367">
    <property type="entry name" value="ETHRSPELEMNT"/>
</dbReference>
<reference evidence="8" key="1">
    <citation type="journal article" date="2023" name="Nat. Commun.">
        <title>Diploid and tetraploid genomes of Acorus and the evolution of monocots.</title>
        <authorList>
            <person name="Ma L."/>
            <person name="Liu K.W."/>
            <person name="Li Z."/>
            <person name="Hsiao Y.Y."/>
            <person name="Qi Y."/>
            <person name="Fu T."/>
            <person name="Tang G.D."/>
            <person name="Zhang D."/>
            <person name="Sun W.H."/>
            <person name="Liu D.K."/>
            <person name="Li Y."/>
            <person name="Chen G.Z."/>
            <person name="Liu X.D."/>
            <person name="Liao X.Y."/>
            <person name="Jiang Y.T."/>
            <person name="Yu X."/>
            <person name="Hao Y."/>
            <person name="Huang J."/>
            <person name="Zhao X.W."/>
            <person name="Ke S."/>
            <person name="Chen Y.Y."/>
            <person name="Wu W.L."/>
            <person name="Hsu J.L."/>
            <person name="Lin Y.F."/>
            <person name="Huang M.D."/>
            <person name="Li C.Y."/>
            <person name="Huang L."/>
            <person name="Wang Z.W."/>
            <person name="Zhao X."/>
            <person name="Zhong W.Y."/>
            <person name="Peng D.H."/>
            <person name="Ahmad S."/>
            <person name="Lan S."/>
            <person name="Zhang J.S."/>
            <person name="Tsai W.C."/>
            <person name="Van de Peer Y."/>
            <person name="Liu Z.J."/>
        </authorList>
    </citation>
    <scope>NUCLEOTIDE SEQUENCE</scope>
    <source>
        <strain evidence="8">CP</strain>
    </source>
</reference>
<name>A0AAV9CVR0_ACOCL</name>
<dbReference type="CDD" id="cd00018">
    <property type="entry name" value="AP2"/>
    <property type="match status" value="1"/>
</dbReference>
<dbReference type="Pfam" id="PF00847">
    <property type="entry name" value="AP2"/>
    <property type="match status" value="1"/>
</dbReference>
<comment type="similarity">
    <text evidence="6">Belongs to the AP2/ERF transcription factor family. ERF subfamily.</text>
</comment>
<gene>
    <name evidence="8" type="primary">RAP2-11</name>
    <name evidence="8" type="ORF">QJS10_CPB17g00794</name>
</gene>
<dbReference type="PROSITE" id="PS51032">
    <property type="entry name" value="AP2_ERF"/>
    <property type="match status" value="1"/>
</dbReference>
<comment type="subcellular location">
    <subcellularLocation>
        <location evidence="1">Nucleus</location>
    </subcellularLocation>
</comment>
<dbReference type="Proteomes" id="UP001180020">
    <property type="component" value="Unassembled WGS sequence"/>
</dbReference>
<dbReference type="InterPro" id="IPR016177">
    <property type="entry name" value="DNA-bd_dom_sf"/>
</dbReference>